<protein>
    <recommendedName>
        <fullName evidence="11">SRCR domain-containing protein</fullName>
    </recommendedName>
</protein>
<dbReference type="FunFam" id="3.10.250.10:FF:000016">
    <property type="entry name" value="Scavenger receptor cysteine-rich protein type 12"/>
    <property type="match status" value="1"/>
</dbReference>
<sequence>MRNEQIVIILIALTFLSGFKSDSSAEIKLKKADLVKKHLKRLKKQEGAIKLVGGREEYEGNIEVLHNGQWGAICDDEWDAAEADVVCRQLGYDEGVGKATYSSHFGPAR</sequence>
<feature type="signal peptide" evidence="10">
    <location>
        <begin position="1"/>
        <end position="25"/>
    </location>
</feature>
<evidence type="ECO:0000256" key="10">
    <source>
        <dbReference type="SAM" id="SignalP"/>
    </source>
</evidence>
<evidence type="ECO:0000256" key="4">
    <source>
        <dbReference type="ARBA" id="ARBA00022737"/>
    </source>
</evidence>
<dbReference type="Pfam" id="PF00530">
    <property type="entry name" value="SRCR"/>
    <property type="match status" value="1"/>
</dbReference>
<keyword evidence="8" id="KW-0325">Glycoprotein</keyword>
<evidence type="ECO:0000256" key="3">
    <source>
        <dbReference type="ARBA" id="ARBA00022729"/>
    </source>
</evidence>
<keyword evidence="7" id="KW-1015">Disulfide bond</keyword>
<comment type="subcellular location">
    <subcellularLocation>
        <location evidence="1">Membrane</location>
        <topology evidence="1">Single-pass membrane protein</topology>
    </subcellularLocation>
</comment>
<dbReference type="PROSITE" id="PS00420">
    <property type="entry name" value="SRCR_1"/>
    <property type="match status" value="1"/>
</dbReference>
<feature type="chain" id="PRO_5035479363" description="SRCR domain-containing protein" evidence="10">
    <location>
        <begin position="26"/>
        <end position="109"/>
    </location>
</feature>
<keyword evidence="5" id="KW-1133">Transmembrane helix</keyword>
<dbReference type="InterPro" id="IPR001190">
    <property type="entry name" value="SRCR"/>
</dbReference>
<dbReference type="SMART" id="SM00202">
    <property type="entry name" value="SR"/>
    <property type="match status" value="1"/>
</dbReference>
<evidence type="ECO:0000256" key="7">
    <source>
        <dbReference type="ARBA" id="ARBA00023157"/>
    </source>
</evidence>
<dbReference type="InterPro" id="IPR036772">
    <property type="entry name" value="SRCR-like_dom_sf"/>
</dbReference>
<evidence type="ECO:0000259" key="11">
    <source>
        <dbReference type="PROSITE" id="PS50287"/>
    </source>
</evidence>
<keyword evidence="6" id="KW-0472">Membrane</keyword>
<organism evidence="12 13">
    <name type="scientific">Ignelater luminosus</name>
    <name type="common">Cucubano</name>
    <name type="synonym">Pyrophorus luminosus</name>
    <dbReference type="NCBI Taxonomy" id="2038154"/>
    <lineage>
        <taxon>Eukaryota</taxon>
        <taxon>Metazoa</taxon>
        <taxon>Ecdysozoa</taxon>
        <taxon>Arthropoda</taxon>
        <taxon>Hexapoda</taxon>
        <taxon>Insecta</taxon>
        <taxon>Pterygota</taxon>
        <taxon>Neoptera</taxon>
        <taxon>Endopterygota</taxon>
        <taxon>Coleoptera</taxon>
        <taxon>Polyphaga</taxon>
        <taxon>Elateriformia</taxon>
        <taxon>Elateroidea</taxon>
        <taxon>Elateridae</taxon>
        <taxon>Agrypninae</taxon>
        <taxon>Pyrophorini</taxon>
        <taxon>Ignelater</taxon>
    </lineage>
</organism>
<dbReference type="SUPFAM" id="SSF56487">
    <property type="entry name" value="SRCR-like"/>
    <property type="match status" value="1"/>
</dbReference>
<keyword evidence="13" id="KW-1185">Reference proteome</keyword>
<evidence type="ECO:0000256" key="1">
    <source>
        <dbReference type="ARBA" id="ARBA00004167"/>
    </source>
</evidence>
<dbReference type="Gene3D" id="3.10.250.10">
    <property type="entry name" value="SRCR-like domain"/>
    <property type="match status" value="1"/>
</dbReference>
<reference evidence="12" key="1">
    <citation type="submission" date="2019-08" db="EMBL/GenBank/DDBJ databases">
        <title>The genome of the North American firefly Photinus pyralis.</title>
        <authorList>
            <consortium name="Photinus pyralis genome working group"/>
            <person name="Fallon T.R."/>
            <person name="Sander Lower S.E."/>
            <person name="Weng J.-K."/>
        </authorList>
    </citation>
    <scope>NUCLEOTIDE SEQUENCE</scope>
    <source>
        <strain evidence="12">TRF0915ILg1</strain>
        <tissue evidence="12">Whole body</tissue>
    </source>
</reference>
<keyword evidence="2" id="KW-0812">Transmembrane</keyword>
<evidence type="ECO:0000256" key="5">
    <source>
        <dbReference type="ARBA" id="ARBA00022989"/>
    </source>
</evidence>
<feature type="domain" description="SRCR" evidence="11">
    <location>
        <begin position="49"/>
        <end position="109"/>
    </location>
</feature>
<keyword evidence="3 10" id="KW-0732">Signal</keyword>
<keyword evidence="4" id="KW-0677">Repeat</keyword>
<proteinExistence type="predicted"/>
<evidence type="ECO:0000256" key="2">
    <source>
        <dbReference type="ARBA" id="ARBA00022692"/>
    </source>
</evidence>
<name>A0A8K0C6D7_IGNLU</name>
<dbReference type="Proteomes" id="UP000801492">
    <property type="component" value="Unassembled WGS sequence"/>
</dbReference>
<evidence type="ECO:0000256" key="6">
    <source>
        <dbReference type="ARBA" id="ARBA00023136"/>
    </source>
</evidence>
<evidence type="ECO:0000256" key="8">
    <source>
        <dbReference type="ARBA" id="ARBA00023180"/>
    </source>
</evidence>
<comment type="caution">
    <text evidence="9">Lacks conserved residue(s) required for the propagation of feature annotation.</text>
</comment>
<gene>
    <name evidence="12" type="ORF">ILUMI_26580</name>
</gene>
<dbReference type="AlphaFoldDB" id="A0A8K0C6D7"/>
<dbReference type="EMBL" id="VTPC01091135">
    <property type="protein sequence ID" value="KAF2879581.1"/>
    <property type="molecule type" value="Genomic_DNA"/>
</dbReference>
<accession>A0A8K0C6D7</accession>
<dbReference type="PANTHER" id="PTHR48071">
    <property type="entry name" value="SRCR DOMAIN-CONTAINING PROTEIN"/>
    <property type="match status" value="1"/>
</dbReference>
<dbReference type="PROSITE" id="PS50287">
    <property type="entry name" value="SRCR_2"/>
    <property type="match status" value="1"/>
</dbReference>
<evidence type="ECO:0000256" key="9">
    <source>
        <dbReference type="PROSITE-ProRule" id="PRU00196"/>
    </source>
</evidence>
<comment type="caution">
    <text evidence="12">The sequence shown here is derived from an EMBL/GenBank/DDBJ whole genome shotgun (WGS) entry which is preliminary data.</text>
</comment>
<dbReference type="PRINTS" id="PR00258">
    <property type="entry name" value="SPERACTRCPTR"/>
</dbReference>
<feature type="non-terminal residue" evidence="12">
    <location>
        <position position="1"/>
    </location>
</feature>
<dbReference type="GO" id="GO:0016020">
    <property type="term" value="C:membrane"/>
    <property type="evidence" value="ECO:0007669"/>
    <property type="project" value="UniProtKB-SubCell"/>
</dbReference>
<evidence type="ECO:0000313" key="13">
    <source>
        <dbReference type="Proteomes" id="UP000801492"/>
    </source>
</evidence>
<evidence type="ECO:0000313" key="12">
    <source>
        <dbReference type="EMBL" id="KAF2879581.1"/>
    </source>
</evidence>
<dbReference type="PANTHER" id="PTHR48071:SF18">
    <property type="entry name" value="DELETED IN MALIGNANT BRAIN TUMORS 1 PROTEIN-RELATED"/>
    <property type="match status" value="1"/>
</dbReference>
<dbReference type="OrthoDB" id="547291at2759"/>